<dbReference type="InterPro" id="IPR006740">
    <property type="entry name" value="DUF604"/>
</dbReference>
<dbReference type="InParanoid" id="B9SDZ2"/>
<dbReference type="eggNOG" id="KOG2246">
    <property type="taxonomic scope" value="Eukaryota"/>
</dbReference>
<keyword evidence="1" id="KW-1133">Transmembrane helix</keyword>
<keyword evidence="3" id="KW-1185">Reference proteome</keyword>
<keyword evidence="2" id="KW-0808">Transferase</keyword>
<dbReference type="PANTHER" id="PTHR10811">
    <property type="entry name" value="FRINGE-RELATED"/>
    <property type="match status" value="1"/>
</dbReference>
<dbReference type="Gene3D" id="3.90.550.50">
    <property type="match status" value="1"/>
</dbReference>
<protein>
    <submittedName>
        <fullName evidence="2">Transferase, transferring glycosyl groups, putative</fullName>
    </submittedName>
</protein>
<feature type="transmembrane region" description="Helical" evidence="1">
    <location>
        <begin position="34"/>
        <end position="56"/>
    </location>
</feature>
<reference evidence="3" key="1">
    <citation type="journal article" date="2010" name="Nat. Biotechnol.">
        <title>Draft genome sequence of the oilseed species Ricinus communis.</title>
        <authorList>
            <person name="Chan A.P."/>
            <person name="Crabtree J."/>
            <person name="Zhao Q."/>
            <person name="Lorenzi H."/>
            <person name="Orvis J."/>
            <person name="Puiu D."/>
            <person name="Melake-Berhan A."/>
            <person name="Jones K.M."/>
            <person name="Redman J."/>
            <person name="Chen G."/>
            <person name="Cahoon E.B."/>
            <person name="Gedil M."/>
            <person name="Stanke M."/>
            <person name="Haas B.J."/>
            <person name="Wortman J.R."/>
            <person name="Fraser-Liggett C.M."/>
            <person name="Ravel J."/>
            <person name="Rabinowicz P.D."/>
        </authorList>
    </citation>
    <scope>NUCLEOTIDE SEQUENCE [LARGE SCALE GENOMIC DNA]</scope>
    <source>
        <strain evidence="3">cv. Hale</strain>
    </source>
</reference>
<accession>B9SDZ2</accession>
<organism evidence="2 3">
    <name type="scientific">Ricinus communis</name>
    <name type="common">Castor bean</name>
    <dbReference type="NCBI Taxonomy" id="3988"/>
    <lineage>
        <taxon>Eukaryota</taxon>
        <taxon>Viridiplantae</taxon>
        <taxon>Streptophyta</taxon>
        <taxon>Embryophyta</taxon>
        <taxon>Tracheophyta</taxon>
        <taxon>Spermatophyta</taxon>
        <taxon>Magnoliopsida</taxon>
        <taxon>eudicotyledons</taxon>
        <taxon>Gunneridae</taxon>
        <taxon>Pentapetalae</taxon>
        <taxon>rosids</taxon>
        <taxon>fabids</taxon>
        <taxon>Malpighiales</taxon>
        <taxon>Euphorbiaceae</taxon>
        <taxon>Acalyphoideae</taxon>
        <taxon>Acalypheae</taxon>
        <taxon>Ricinus</taxon>
    </lineage>
</organism>
<evidence type="ECO:0000313" key="2">
    <source>
        <dbReference type="EMBL" id="EEF38135.1"/>
    </source>
</evidence>
<name>B9SDZ2_RICCO</name>
<evidence type="ECO:0000313" key="3">
    <source>
        <dbReference type="Proteomes" id="UP000008311"/>
    </source>
</evidence>
<dbReference type="FunFam" id="3.90.550.50:FF:000006">
    <property type="entry name" value="Fringe-related protein-like"/>
    <property type="match status" value="1"/>
</dbReference>
<dbReference type="STRING" id="3988.B9SDZ2"/>
<keyword evidence="1" id="KW-0472">Membrane</keyword>
<sequence length="374" mass="43082">MSQQTRLQPSHDPVKKLKLVSFLTDNKTYEIFSLLARIFLILSLISSISLVLYTAFSPQTHSTRFTYPRQTTKQPEAEFQSGPTNISHILFCVGGSATTWKTRSRYSSLWWNSNKTRGSVWLDESPSVKPESEMPSLQYRISNPEWKKFKFSSSRSAVRIARIINDSFKLRLRNVRWFVMGDDDTVYYTENLVSVLAKYDHNQMWYIGGNSESVEQDVMHSYDMAFGGGGFAISYPLAEKLVNILDDCLDRYYYFYGSDQRIWACISEIGVPLTREVGFHQFDIRGSAYGILAAHPPAPLVSLHHLDNVDTLFPNKNQLDSLKSLNSAYQIDPPRILQQAVQARRRKCCDIIDRGSRKISMQIRIRECRPWETL</sequence>
<dbReference type="AlphaFoldDB" id="B9SDZ2"/>
<keyword evidence="1" id="KW-0812">Transmembrane</keyword>
<evidence type="ECO:0000256" key="1">
    <source>
        <dbReference type="SAM" id="Phobius"/>
    </source>
</evidence>
<dbReference type="Pfam" id="PF04646">
    <property type="entry name" value="DUF604"/>
    <property type="match status" value="1"/>
</dbReference>
<dbReference type="GO" id="GO:0008375">
    <property type="term" value="F:acetylglucosaminyltransferase activity"/>
    <property type="evidence" value="ECO:0000318"/>
    <property type="project" value="GO_Central"/>
</dbReference>
<gene>
    <name evidence="2" type="ORF">RCOM_1480760</name>
</gene>
<dbReference type="Proteomes" id="UP000008311">
    <property type="component" value="Unassembled WGS sequence"/>
</dbReference>
<proteinExistence type="predicted"/>
<dbReference type="EMBL" id="EQ973933">
    <property type="protein sequence ID" value="EEF38135.1"/>
    <property type="molecule type" value="Genomic_DNA"/>
</dbReference>